<dbReference type="EMBL" id="BAABAQ010000002">
    <property type="protein sequence ID" value="GAA4186659.1"/>
    <property type="molecule type" value="Genomic_DNA"/>
</dbReference>
<accession>A0ABP8AMZ7</accession>
<feature type="compositionally biased region" description="Basic and acidic residues" evidence="1">
    <location>
        <begin position="8"/>
        <end position="18"/>
    </location>
</feature>
<feature type="region of interest" description="Disordered" evidence="1">
    <location>
        <begin position="1"/>
        <end position="39"/>
    </location>
</feature>
<evidence type="ECO:0000313" key="2">
    <source>
        <dbReference type="EMBL" id="GAA4186659.1"/>
    </source>
</evidence>
<keyword evidence="3" id="KW-1185">Reference proteome</keyword>
<gene>
    <name evidence="2" type="ORF">GCM10022252_18980</name>
</gene>
<sequence>MVRVLSEPIEHRELEFSPERGTPPPPPDTLAEDREPEREDIEERLLGATGAAVRPDSSAGFP</sequence>
<name>A0ABP8AMZ7_9ACTN</name>
<comment type="caution">
    <text evidence="2">The sequence shown here is derived from an EMBL/GenBank/DDBJ whole genome shotgun (WGS) entry which is preliminary data.</text>
</comment>
<protein>
    <submittedName>
        <fullName evidence="2">Uncharacterized protein</fullName>
    </submittedName>
</protein>
<proteinExistence type="predicted"/>
<evidence type="ECO:0000256" key="1">
    <source>
        <dbReference type="SAM" id="MobiDB-lite"/>
    </source>
</evidence>
<organism evidence="2 3">
    <name type="scientific">Streptosporangium oxazolinicum</name>
    <dbReference type="NCBI Taxonomy" id="909287"/>
    <lineage>
        <taxon>Bacteria</taxon>
        <taxon>Bacillati</taxon>
        <taxon>Actinomycetota</taxon>
        <taxon>Actinomycetes</taxon>
        <taxon>Streptosporangiales</taxon>
        <taxon>Streptosporangiaceae</taxon>
        <taxon>Streptosporangium</taxon>
    </lineage>
</organism>
<evidence type="ECO:0000313" key="3">
    <source>
        <dbReference type="Proteomes" id="UP001501251"/>
    </source>
</evidence>
<dbReference type="Proteomes" id="UP001501251">
    <property type="component" value="Unassembled WGS sequence"/>
</dbReference>
<reference evidence="3" key="1">
    <citation type="journal article" date="2019" name="Int. J. Syst. Evol. Microbiol.">
        <title>The Global Catalogue of Microorganisms (GCM) 10K type strain sequencing project: providing services to taxonomists for standard genome sequencing and annotation.</title>
        <authorList>
            <consortium name="The Broad Institute Genomics Platform"/>
            <consortium name="The Broad Institute Genome Sequencing Center for Infectious Disease"/>
            <person name="Wu L."/>
            <person name="Ma J."/>
        </authorList>
    </citation>
    <scope>NUCLEOTIDE SEQUENCE [LARGE SCALE GENOMIC DNA]</scope>
    <source>
        <strain evidence="3">JCM 17388</strain>
    </source>
</reference>